<dbReference type="EMBL" id="BAAAHG010000071">
    <property type="protein sequence ID" value="GAA0930582.1"/>
    <property type="molecule type" value="Genomic_DNA"/>
</dbReference>
<gene>
    <name evidence="3" type="ORF">GCM10009549_53950</name>
</gene>
<evidence type="ECO:0000313" key="4">
    <source>
        <dbReference type="Proteomes" id="UP001501005"/>
    </source>
</evidence>
<dbReference type="Proteomes" id="UP001501005">
    <property type="component" value="Unassembled WGS sequence"/>
</dbReference>
<sequence>MSVRPASASRADLVADTALALLAERGMRGLTHRAVDEAAGLPQGSTSNVARTRQALLELAVRRLAEREARLLAPHEMPDPRTDGLDALADGLALAVHRALAGNRTLTLARYELALEATRRPELRTYFDAAGARFRDPLRALVTAMGSPDPERHVLSLIAWADGLMYSCVAGSFHARVPELQEVRASLRELLRGMFGAGKPVARRTEVGQDQEHDDRTERPSAERR</sequence>
<feature type="compositionally biased region" description="Basic and acidic residues" evidence="1">
    <location>
        <begin position="203"/>
        <end position="225"/>
    </location>
</feature>
<dbReference type="Pfam" id="PF17940">
    <property type="entry name" value="TetR_C_31"/>
    <property type="match status" value="1"/>
</dbReference>
<comment type="caution">
    <text evidence="3">The sequence shown here is derived from an EMBL/GenBank/DDBJ whole genome shotgun (WGS) entry which is preliminary data.</text>
</comment>
<dbReference type="SUPFAM" id="SSF48498">
    <property type="entry name" value="Tetracyclin repressor-like, C-terminal domain"/>
    <property type="match status" value="1"/>
</dbReference>
<name>A0ABN1PN07_9ACTN</name>
<dbReference type="RefSeq" id="WP_344054402.1">
    <property type="nucleotide sequence ID" value="NZ_BAAAHG010000071.1"/>
</dbReference>
<dbReference type="InterPro" id="IPR041583">
    <property type="entry name" value="TetR_C_31"/>
</dbReference>
<dbReference type="SUPFAM" id="SSF46689">
    <property type="entry name" value="Homeodomain-like"/>
    <property type="match status" value="1"/>
</dbReference>
<keyword evidence="4" id="KW-1185">Reference proteome</keyword>
<feature type="domain" description="Tetracyclin repressor-like C-terminal group 31" evidence="2">
    <location>
        <begin position="85"/>
        <end position="194"/>
    </location>
</feature>
<dbReference type="Gene3D" id="1.10.357.10">
    <property type="entry name" value="Tetracycline Repressor, domain 2"/>
    <property type="match status" value="1"/>
</dbReference>
<protein>
    <submittedName>
        <fullName evidence="3">TetR/AcrR family transcriptional regulator</fullName>
    </submittedName>
</protein>
<dbReference type="InterPro" id="IPR036271">
    <property type="entry name" value="Tet_transcr_reg_TetR-rel_C_sf"/>
</dbReference>
<organism evidence="3 4">
    <name type="scientific">Streptomyces thermoalcalitolerans</name>
    <dbReference type="NCBI Taxonomy" id="65605"/>
    <lineage>
        <taxon>Bacteria</taxon>
        <taxon>Bacillati</taxon>
        <taxon>Actinomycetota</taxon>
        <taxon>Actinomycetes</taxon>
        <taxon>Kitasatosporales</taxon>
        <taxon>Streptomycetaceae</taxon>
        <taxon>Streptomyces</taxon>
    </lineage>
</organism>
<feature type="region of interest" description="Disordered" evidence="1">
    <location>
        <begin position="201"/>
        <end position="225"/>
    </location>
</feature>
<evidence type="ECO:0000256" key="1">
    <source>
        <dbReference type="SAM" id="MobiDB-lite"/>
    </source>
</evidence>
<reference evidence="3 4" key="1">
    <citation type="journal article" date="2019" name="Int. J. Syst. Evol. Microbiol.">
        <title>The Global Catalogue of Microorganisms (GCM) 10K type strain sequencing project: providing services to taxonomists for standard genome sequencing and annotation.</title>
        <authorList>
            <consortium name="The Broad Institute Genomics Platform"/>
            <consortium name="The Broad Institute Genome Sequencing Center for Infectious Disease"/>
            <person name="Wu L."/>
            <person name="Ma J."/>
        </authorList>
    </citation>
    <scope>NUCLEOTIDE SEQUENCE [LARGE SCALE GENOMIC DNA]</scope>
    <source>
        <strain evidence="3 4">JCM 10673</strain>
    </source>
</reference>
<evidence type="ECO:0000313" key="3">
    <source>
        <dbReference type="EMBL" id="GAA0930582.1"/>
    </source>
</evidence>
<dbReference type="InterPro" id="IPR009057">
    <property type="entry name" value="Homeodomain-like_sf"/>
</dbReference>
<proteinExistence type="predicted"/>
<accession>A0ABN1PN07</accession>
<evidence type="ECO:0000259" key="2">
    <source>
        <dbReference type="Pfam" id="PF17940"/>
    </source>
</evidence>